<dbReference type="Gene3D" id="3.40.1360.10">
    <property type="match status" value="1"/>
</dbReference>
<dbReference type="VEuPathDB" id="FungiDB:PSTT_15313"/>
<evidence type="ECO:0000313" key="2">
    <source>
        <dbReference type="EMBL" id="POV97008.1"/>
    </source>
</evidence>
<dbReference type="PANTHER" id="PTHR10848">
    <property type="entry name" value="MEIOTIC RECOMBINATION PROTEIN SPO11"/>
    <property type="match status" value="1"/>
</dbReference>
<keyword evidence="3" id="KW-1185">Reference proteome</keyword>
<reference evidence="2" key="1">
    <citation type="submission" date="2017-12" db="EMBL/GenBank/DDBJ databases">
        <title>Gene loss provides genomic basis for host adaptation in cereal stripe rust fungi.</title>
        <authorList>
            <person name="Xia C."/>
        </authorList>
    </citation>
    <scope>NUCLEOTIDE SEQUENCE [LARGE SCALE GENOMIC DNA]</scope>
    <source>
        <strain evidence="2">93-210</strain>
    </source>
</reference>
<comment type="caution">
    <text evidence="2">The sequence shown here is derived from an EMBL/GenBank/DDBJ whole genome shotgun (WGS) entry which is preliminary data.</text>
</comment>
<dbReference type="Proteomes" id="UP000239156">
    <property type="component" value="Unassembled WGS sequence"/>
</dbReference>
<dbReference type="VEuPathDB" id="FungiDB:PSHT_14922"/>
<name>A0A2S4UI69_9BASI</name>
<dbReference type="AlphaFoldDB" id="A0A2S4UI69"/>
<dbReference type="InterPro" id="IPR034136">
    <property type="entry name" value="TOPRIM_Topo6A/Spo11"/>
</dbReference>
<dbReference type="VEuPathDB" id="FungiDB:PSHT_05242"/>
<dbReference type="InterPro" id="IPR036078">
    <property type="entry name" value="Spo11/TopoVI_A_sf"/>
</dbReference>
<accession>A0A2S4UI69</accession>
<protein>
    <recommendedName>
        <fullName evidence="1">Topoisomerase 6 subunit A/Spo11 TOPRIM domain-containing protein</fullName>
    </recommendedName>
</protein>
<dbReference type="EMBL" id="PKSL01000276">
    <property type="protein sequence ID" value="POV97008.1"/>
    <property type="molecule type" value="Genomic_DNA"/>
</dbReference>
<organism evidence="2 3">
    <name type="scientific">Puccinia striiformis</name>
    <dbReference type="NCBI Taxonomy" id="27350"/>
    <lineage>
        <taxon>Eukaryota</taxon>
        <taxon>Fungi</taxon>
        <taxon>Dikarya</taxon>
        <taxon>Basidiomycota</taxon>
        <taxon>Pucciniomycotina</taxon>
        <taxon>Pucciniomycetes</taxon>
        <taxon>Pucciniales</taxon>
        <taxon>Pucciniaceae</taxon>
        <taxon>Puccinia</taxon>
    </lineage>
</organism>
<dbReference type="Pfam" id="PF21180">
    <property type="entry name" value="TOP6A-Spo11_Toprim"/>
    <property type="match status" value="1"/>
</dbReference>
<dbReference type="InterPro" id="IPR002815">
    <property type="entry name" value="Spo11/TopoVI_A"/>
</dbReference>
<gene>
    <name evidence="2" type="ORF">PSTT_15313</name>
</gene>
<dbReference type="GO" id="GO:0003677">
    <property type="term" value="F:DNA binding"/>
    <property type="evidence" value="ECO:0007669"/>
    <property type="project" value="InterPro"/>
</dbReference>
<dbReference type="GO" id="GO:0003918">
    <property type="term" value="F:DNA topoisomerase type II (double strand cut, ATP-hydrolyzing) activity"/>
    <property type="evidence" value="ECO:0007669"/>
    <property type="project" value="InterPro"/>
</dbReference>
<dbReference type="GO" id="GO:0000706">
    <property type="term" value="P:meiotic DNA double-strand break processing"/>
    <property type="evidence" value="ECO:0007669"/>
    <property type="project" value="TreeGrafter"/>
</dbReference>
<evidence type="ECO:0000313" key="3">
    <source>
        <dbReference type="Proteomes" id="UP000239156"/>
    </source>
</evidence>
<dbReference type="GO" id="GO:0007131">
    <property type="term" value="P:reciprocal meiotic recombination"/>
    <property type="evidence" value="ECO:0007669"/>
    <property type="project" value="TreeGrafter"/>
</dbReference>
<dbReference type="GO" id="GO:0000228">
    <property type="term" value="C:nuclear chromosome"/>
    <property type="evidence" value="ECO:0007669"/>
    <property type="project" value="TreeGrafter"/>
</dbReference>
<dbReference type="CDD" id="cd00223">
    <property type="entry name" value="TOPRIM_TopoIIB_SPO"/>
    <property type="match status" value="1"/>
</dbReference>
<feature type="domain" description="Topoisomerase 6 subunit A/Spo11 TOPRIM" evidence="1">
    <location>
        <begin position="223"/>
        <end position="385"/>
    </location>
</feature>
<dbReference type="PANTHER" id="PTHR10848:SF0">
    <property type="entry name" value="MEIOTIC RECOMBINATION PROTEIN SPO11"/>
    <property type="match status" value="1"/>
</dbReference>
<dbReference type="SUPFAM" id="SSF56726">
    <property type="entry name" value="DNA topoisomerase IV, alpha subunit"/>
    <property type="match status" value="1"/>
</dbReference>
<proteinExistence type="predicted"/>
<dbReference type="GO" id="GO:0042138">
    <property type="term" value="P:meiotic DNA double-strand break formation"/>
    <property type="evidence" value="ECO:0007669"/>
    <property type="project" value="TreeGrafter"/>
</dbReference>
<evidence type="ECO:0000259" key="1">
    <source>
        <dbReference type="Pfam" id="PF21180"/>
    </source>
</evidence>
<sequence>MSNVEFHLYGAGDCTKHCDDNGNTNVLLTKDPDDDEEWLKDNIKMIERFMLDTTQQVTGTTKITSGSQCYSTSESAIILKLKNREENGPEYHEIFFPSRNCDPDSGDGILQIAQVSQAMEIIHNSLVTGQMCEKKLIYYCDTKIFQKYSTTQELCDNIAATFQLTHHQLGYEAAPKSLYAGNIQVTRIGDRRPPEETVGNEIVTLIPGLDRIKNVRPGKNVQFIIIIEKQGVFSNLLDLRFTTDRRLGPLIMICPKGQSDIASCSLFHRLSVNPEIVRRPVPFYIFTACDPAGADIALTFKNGTPQTSFEPNIITPKVEWLGVSIEDLKNFPNSHSLIPRLTQTERSKITNLLKSNKVPDNMMQFLQSMQESGEKCKMEKLLAYGSPAAMEGAETGKKRRRHRPINRLYEYILATVIKAGQKSIISSPRQAIQAPASRFQQKTIPTYQTLCFNWEVW</sequence>